<feature type="region of interest" description="Disordered" evidence="4">
    <location>
        <begin position="1"/>
        <end position="32"/>
    </location>
</feature>
<proteinExistence type="predicted"/>
<feature type="compositionally biased region" description="Basic and acidic residues" evidence="4">
    <location>
        <begin position="1"/>
        <end position="19"/>
    </location>
</feature>
<dbReference type="Pfam" id="PF01638">
    <property type="entry name" value="HxlR"/>
    <property type="match status" value="1"/>
</dbReference>
<evidence type="ECO:0000256" key="3">
    <source>
        <dbReference type="ARBA" id="ARBA00023163"/>
    </source>
</evidence>
<gene>
    <name evidence="6" type="ORF">STRCI_004107</name>
</gene>
<dbReference type="PANTHER" id="PTHR33204">
    <property type="entry name" value="TRANSCRIPTIONAL REGULATOR, MARR FAMILY"/>
    <property type="match status" value="1"/>
</dbReference>
<keyword evidence="7" id="KW-1185">Reference proteome</keyword>
<dbReference type="Gene3D" id="1.10.10.10">
    <property type="entry name" value="Winged helix-like DNA-binding domain superfamily/Winged helix DNA-binding domain"/>
    <property type="match status" value="1"/>
</dbReference>
<organism evidence="6 7">
    <name type="scientific">Streptomyces cinnabarinus</name>
    <dbReference type="NCBI Taxonomy" id="67287"/>
    <lineage>
        <taxon>Bacteria</taxon>
        <taxon>Bacillati</taxon>
        <taxon>Actinomycetota</taxon>
        <taxon>Actinomycetes</taxon>
        <taxon>Kitasatosporales</taxon>
        <taxon>Streptomycetaceae</taxon>
        <taxon>Streptomyces</taxon>
    </lineage>
</organism>
<accession>A0ABY7KGK9</accession>
<name>A0ABY7KGK9_9ACTN</name>
<keyword evidence="1" id="KW-0805">Transcription regulation</keyword>
<evidence type="ECO:0000256" key="4">
    <source>
        <dbReference type="SAM" id="MobiDB-lite"/>
    </source>
</evidence>
<dbReference type="SUPFAM" id="SSF46785">
    <property type="entry name" value="Winged helix' DNA-binding domain"/>
    <property type="match status" value="1"/>
</dbReference>
<dbReference type="InterPro" id="IPR036388">
    <property type="entry name" value="WH-like_DNA-bd_sf"/>
</dbReference>
<dbReference type="EMBL" id="CP114413">
    <property type="protein sequence ID" value="WAZ22810.1"/>
    <property type="molecule type" value="Genomic_DNA"/>
</dbReference>
<keyword evidence="3" id="KW-0804">Transcription</keyword>
<feature type="domain" description="HTH hxlR-type" evidence="5">
    <location>
        <begin position="38"/>
        <end position="136"/>
    </location>
</feature>
<reference evidence="6" key="1">
    <citation type="submission" date="2022-12" db="EMBL/GenBank/DDBJ databases">
        <authorList>
            <person name="Ruckert C."/>
            <person name="Busche T."/>
            <person name="Kalinowski J."/>
            <person name="Wittmann C."/>
        </authorList>
    </citation>
    <scope>NUCLEOTIDE SEQUENCE</scope>
    <source>
        <strain evidence="6">DSM 40467</strain>
    </source>
</reference>
<evidence type="ECO:0000256" key="2">
    <source>
        <dbReference type="ARBA" id="ARBA00023125"/>
    </source>
</evidence>
<dbReference type="Proteomes" id="UP001164439">
    <property type="component" value="Chromosome"/>
</dbReference>
<evidence type="ECO:0000256" key="1">
    <source>
        <dbReference type="ARBA" id="ARBA00023015"/>
    </source>
</evidence>
<dbReference type="PANTHER" id="PTHR33204:SF37">
    <property type="entry name" value="HTH-TYPE TRANSCRIPTIONAL REGULATOR YODB"/>
    <property type="match status" value="1"/>
</dbReference>
<keyword evidence="2" id="KW-0238">DNA-binding</keyword>
<evidence type="ECO:0000259" key="5">
    <source>
        <dbReference type="PROSITE" id="PS51118"/>
    </source>
</evidence>
<dbReference type="InterPro" id="IPR002577">
    <property type="entry name" value="HTH_HxlR"/>
</dbReference>
<dbReference type="PROSITE" id="PS51118">
    <property type="entry name" value="HTH_HXLR"/>
    <property type="match status" value="1"/>
</dbReference>
<evidence type="ECO:0000313" key="7">
    <source>
        <dbReference type="Proteomes" id="UP001164439"/>
    </source>
</evidence>
<sequence length="147" mass="15911">MASEHTGDVGHQTESHASWDPELVPGPCGRTRRPEPGCPVEVALAAVSGRWATLVLRELMGGPRGFTELRGLLPEVSAKVLSERLRALEERGLVAVERRRGFPVRTEYTLTGAGLALRPLLVQLYATGEALQRLTGALPAERDQSAH</sequence>
<evidence type="ECO:0000313" key="6">
    <source>
        <dbReference type="EMBL" id="WAZ22810.1"/>
    </source>
</evidence>
<protein>
    <submittedName>
        <fullName evidence="6">Helix-turn-helix transcriptional regulator</fullName>
    </submittedName>
</protein>
<dbReference type="InterPro" id="IPR036390">
    <property type="entry name" value="WH_DNA-bd_sf"/>
</dbReference>